<sequence>MNILEALHASRAETWNIKTALWQQAFLGPNWWFIAIIIAVSYAIWWKFIDKKRVIEILLFGSFIAVSRVIFDNWGTSTVKWTYVIDLLPIGISLFLNDLTIVPLAYMLAYQYSPTWKKYLVTIFIIQGITSFAFLPLLIRMGILSIINWHVGYSFIFMIITATIMRAILLFGLSIQKSTRLEYTGNTTEFIPQPAMKPFDKEGEKKKPS</sequence>
<dbReference type="EMBL" id="CTRP01000005">
    <property type="protein sequence ID" value="CQR71718.1"/>
    <property type="molecule type" value="Genomic_DNA"/>
</dbReference>
<proteinExistence type="predicted"/>
<organism evidence="2 3">
    <name type="scientific">Sporomusa ovata</name>
    <dbReference type="NCBI Taxonomy" id="2378"/>
    <lineage>
        <taxon>Bacteria</taxon>
        <taxon>Bacillati</taxon>
        <taxon>Bacillota</taxon>
        <taxon>Negativicutes</taxon>
        <taxon>Selenomonadales</taxon>
        <taxon>Sporomusaceae</taxon>
        <taxon>Sporomusa</taxon>
    </lineage>
</organism>
<dbReference type="Proteomes" id="UP000049855">
    <property type="component" value="Unassembled WGS sequence"/>
</dbReference>
<keyword evidence="1" id="KW-0472">Membrane</keyword>
<gene>
    <name evidence="2" type="ORF">SpAn4DRAFT_3584</name>
</gene>
<keyword evidence="1" id="KW-1133">Transmembrane helix</keyword>
<keyword evidence="3" id="KW-1185">Reference proteome</keyword>
<dbReference type="RefSeq" id="WP_021168808.1">
    <property type="nucleotide sequence ID" value="NZ_CTRP01000005.1"/>
</dbReference>
<evidence type="ECO:0000313" key="2">
    <source>
        <dbReference type="EMBL" id="CQR71718.1"/>
    </source>
</evidence>
<feature type="transmembrane region" description="Helical" evidence="1">
    <location>
        <begin position="31"/>
        <end position="49"/>
    </location>
</feature>
<evidence type="ECO:0000313" key="3">
    <source>
        <dbReference type="Proteomes" id="UP000049855"/>
    </source>
</evidence>
<dbReference type="AlphaFoldDB" id="A0A0U1KWA7"/>
<reference evidence="3" key="1">
    <citation type="submission" date="2015-03" db="EMBL/GenBank/DDBJ databases">
        <authorList>
            <person name="Nijsse Bart"/>
        </authorList>
    </citation>
    <scope>NUCLEOTIDE SEQUENCE [LARGE SCALE GENOMIC DNA]</scope>
</reference>
<feature type="transmembrane region" description="Helical" evidence="1">
    <location>
        <begin position="119"/>
        <end position="139"/>
    </location>
</feature>
<dbReference type="InterPro" id="IPR048147">
    <property type="entry name" value="CBO0543-like"/>
</dbReference>
<name>A0A0U1KWA7_9FIRM</name>
<accession>A0A0U1KWA7</accession>
<dbReference type="NCBIfam" id="NF041644">
    <property type="entry name" value="CBO0543_fam"/>
    <property type="match status" value="1"/>
</dbReference>
<feature type="transmembrane region" description="Helical" evidence="1">
    <location>
        <begin position="83"/>
        <end position="107"/>
    </location>
</feature>
<protein>
    <submittedName>
        <fullName evidence="2">Uncharacterized protein</fullName>
    </submittedName>
</protein>
<keyword evidence="1" id="KW-0812">Transmembrane</keyword>
<feature type="transmembrane region" description="Helical" evidence="1">
    <location>
        <begin position="151"/>
        <end position="173"/>
    </location>
</feature>
<feature type="transmembrane region" description="Helical" evidence="1">
    <location>
        <begin position="54"/>
        <end position="71"/>
    </location>
</feature>
<evidence type="ECO:0000256" key="1">
    <source>
        <dbReference type="SAM" id="Phobius"/>
    </source>
</evidence>